<gene>
    <name evidence="2" type="ORF">LCGC14_0167360</name>
</gene>
<dbReference type="GO" id="GO:0005886">
    <property type="term" value="C:plasma membrane"/>
    <property type="evidence" value="ECO:0007669"/>
    <property type="project" value="TreeGrafter"/>
</dbReference>
<dbReference type="EMBL" id="LAZR01000064">
    <property type="protein sequence ID" value="KKN96428.1"/>
    <property type="molecule type" value="Genomic_DNA"/>
</dbReference>
<feature type="transmembrane region" description="Helical" evidence="1">
    <location>
        <begin position="240"/>
        <end position="259"/>
    </location>
</feature>
<feature type="transmembrane region" description="Helical" evidence="1">
    <location>
        <begin position="50"/>
        <end position="75"/>
    </location>
</feature>
<dbReference type="InterPro" id="IPR006160">
    <property type="entry name" value="SCFA_transpt_AtoE"/>
</dbReference>
<evidence type="ECO:0000313" key="2">
    <source>
        <dbReference type="EMBL" id="KKN96428.1"/>
    </source>
</evidence>
<feature type="transmembrane region" description="Helical" evidence="1">
    <location>
        <begin position="265"/>
        <end position="281"/>
    </location>
</feature>
<keyword evidence="1" id="KW-1133">Transmembrane helix</keyword>
<dbReference type="PANTHER" id="PTHR41983">
    <property type="entry name" value="SHORT-CHAIN FATTY ACID TRANSPORTER-RELATED"/>
    <property type="match status" value="1"/>
</dbReference>
<accession>A0A0F9XVU0</accession>
<keyword evidence="1" id="KW-0812">Transmembrane</keyword>
<keyword evidence="1" id="KW-0472">Membrane</keyword>
<evidence type="ECO:0008006" key="3">
    <source>
        <dbReference type="Google" id="ProtNLM"/>
    </source>
</evidence>
<dbReference type="Pfam" id="PF02667">
    <property type="entry name" value="SCFA_trans"/>
    <property type="match status" value="1"/>
</dbReference>
<feature type="transmembrane region" description="Helical" evidence="1">
    <location>
        <begin position="20"/>
        <end position="38"/>
    </location>
</feature>
<protein>
    <recommendedName>
        <fullName evidence="3">Short-chain fatty acid transporter</fullName>
    </recommendedName>
</protein>
<name>A0A0F9XVU0_9ZZZZ</name>
<feature type="transmembrane region" description="Helical" evidence="1">
    <location>
        <begin position="302"/>
        <end position="322"/>
    </location>
</feature>
<feature type="transmembrane region" description="Helical" evidence="1">
    <location>
        <begin position="414"/>
        <end position="435"/>
    </location>
</feature>
<proteinExistence type="predicted"/>
<feature type="transmembrane region" description="Helical" evidence="1">
    <location>
        <begin position="181"/>
        <end position="200"/>
    </location>
</feature>
<comment type="caution">
    <text evidence="2">The sequence shown here is derived from an EMBL/GenBank/DDBJ whole genome shotgun (WGS) entry which is preliminary data.</text>
</comment>
<organism evidence="2">
    <name type="scientific">marine sediment metagenome</name>
    <dbReference type="NCBI Taxonomy" id="412755"/>
    <lineage>
        <taxon>unclassified sequences</taxon>
        <taxon>metagenomes</taxon>
        <taxon>ecological metagenomes</taxon>
    </lineage>
</organism>
<reference evidence="2" key="1">
    <citation type="journal article" date="2015" name="Nature">
        <title>Complex archaea that bridge the gap between prokaryotes and eukaryotes.</title>
        <authorList>
            <person name="Spang A."/>
            <person name="Saw J.H."/>
            <person name="Jorgensen S.L."/>
            <person name="Zaremba-Niedzwiedzka K."/>
            <person name="Martijn J."/>
            <person name="Lind A.E."/>
            <person name="van Eijk R."/>
            <person name="Schleper C."/>
            <person name="Guy L."/>
            <person name="Ettema T.J."/>
        </authorList>
    </citation>
    <scope>NUCLEOTIDE SEQUENCE</scope>
</reference>
<sequence>MLKMISKPAVKLVERYLPDPYIFVLLLTLIAAVAAIAVERQTPLAVLRFWGDGFWGLLTFSMQMLLVLVTGFMLASSPPVKRILQKIAGTAKTPGGAIILVTLVSLAASWINWGFGLVVGALFAKELARLIRVDYRLLVASAYSGFVVWHGGLAGSIPLTIATEGHFSADQIGVVNTGSTIFAFFNIAIVACLFIAIPLVNRMMLPDEKDSVYVDPSVLNDEPEPVGRITRPAERLENSMALALLVGIPGLLFLLDHFLIRGGSLNLNVVNFLFLFLAIVLHRTPRNLLNSLNEAIKGGAGIVIQFPFYAGIMAIMVQSGLAESMSEWLVSFATATSLPFWSFLSAGIVNLFVPSGGGQWAVQAPVMLPAAEALGADIARVAMAVAWGDAWTNLLQPFWALPVLAIAGLKAKDIMGFCLIQLFITGAIISVGLVWF</sequence>
<dbReference type="PANTHER" id="PTHR41983:SF2">
    <property type="entry name" value="SHORT-CHAIN FATTY ACID TRANSPORTER-RELATED"/>
    <property type="match status" value="1"/>
</dbReference>
<evidence type="ECO:0000256" key="1">
    <source>
        <dbReference type="SAM" id="Phobius"/>
    </source>
</evidence>
<feature type="transmembrane region" description="Helical" evidence="1">
    <location>
        <begin position="95"/>
        <end position="123"/>
    </location>
</feature>
<dbReference type="AlphaFoldDB" id="A0A0F9XVU0"/>
<feature type="transmembrane region" description="Helical" evidence="1">
    <location>
        <begin position="328"/>
        <end position="353"/>
    </location>
</feature>